<feature type="region of interest" description="Disordered" evidence="1">
    <location>
        <begin position="1"/>
        <end position="38"/>
    </location>
</feature>
<dbReference type="Pfam" id="PF05347">
    <property type="entry name" value="Complex1_LYR"/>
    <property type="match status" value="1"/>
</dbReference>
<dbReference type="SMART" id="SM00332">
    <property type="entry name" value="PP2Cc"/>
    <property type="match status" value="1"/>
</dbReference>
<dbReference type="CDD" id="cd20264">
    <property type="entry name" value="Complex1_LYR_LYRM4"/>
    <property type="match status" value="1"/>
</dbReference>
<dbReference type="SUPFAM" id="SSF81606">
    <property type="entry name" value="PP2C-like"/>
    <property type="match status" value="1"/>
</dbReference>
<feature type="compositionally biased region" description="Basic and acidic residues" evidence="1">
    <location>
        <begin position="440"/>
        <end position="449"/>
    </location>
</feature>
<dbReference type="Proteomes" id="UP001642484">
    <property type="component" value="Unassembled WGS sequence"/>
</dbReference>
<accession>A0ABP0K5A0</accession>
<feature type="compositionally biased region" description="Basic and acidic residues" evidence="1">
    <location>
        <begin position="457"/>
        <end position="469"/>
    </location>
</feature>
<dbReference type="PANTHER" id="PTHR13832:SF827">
    <property type="entry name" value="PROTEIN PHOSPHATASE 1L"/>
    <property type="match status" value="1"/>
</dbReference>
<dbReference type="Pfam" id="PF00481">
    <property type="entry name" value="PP2C"/>
    <property type="match status" value="1"/>
</dbReference>
<evidence type="ECO:0000313" key="3">
    <source>
        <dbReference type="EMBL" id="CAK9021946.1"/>
    </source>
</evidence>
<comment type="caution">
    <text evidence="3">The sequence shown here is derived from an EMBL/GenBank/DDBJ whole genome shotgun (WGS) entry which is preliminary data.</text>
</comment>
<dbReference type="InterPro" id="IPR008011">
    <property type="entry name" value="Complex1_LYR_dom"/>
</dbReference>
<dbReference type="Gene3D" id="3.60.40.10">
    <property type="entry name" value="PPM-type phosphatase domain"/>
    <property type="match status" value="1"/>
</dbReference>
<feature type="region of interest" description="Disordered" evidence="1">
    <location>
        <begin position="409"/>
        <end position="428"/>
    </location>
</feature>
<dbReference type="InterPro" id="IPR036457">
    <property type="entry name" value="PPM-type-like_dom_sf"/>
</dbReference>
<dbReference type="EMBL" id="CAXAMN010007557">
    <property type="protein sequence ID" value="CAK9021946.1"/>
    <property type="molecule type" value="Genomic_DNA"/>
</dbReference>
<dbReference type="PROSITE" id="PS51746">
    <property type="entry name" value="PPM_2"/>
    <property type="match status" value="1"/>
</dbReference>
<sequence length="610" mass="67869">MTAEEQVTEEPSGPPVALAPSEPADEPPAPAEEPPAASLQEVDFAALRRELAEEKEPAPVRSAPFALFADSASMQGRRPKQEDRHVKIPDLTKAAKALKMPIDHLPQPCAFFSVYDGHQGQQCSDFAAKGFHGKLLKRLSADTDPAAWTEERICSTLKEICEELDSEFLQKFRTSPDGTTLVVALVVGTKLYTAWVGDSRLVLCQRSQMQQLLAVAVTKDHRPNLEAEAKRVKDAGGLVLDFGMGVYRVAHDGYEEKMREMKRQQALGMGFSGKEPVALAVSRALGDRDFKAVTGKPLLIAEPDVKCVQLDRTHMSMALMCDGISDVMQDDEICAELEMRRPGPPDPVKRCRIACGALVQEAYKRGSEDNLTVIFVRFQWEGGYQEAPLPSNHPYAIALAQAASKGTTAAAASKKRRQEAAASVKRQKVDAYERAMAQQNREEEARSKVDTNGAKASESKPKESDKEEKKEEEDDEDGLKLSQAQDEMGPTVPLVKRKDQNGRRAEETILAGCARAARRELQVQKAVMALQEAMRLYRSTLRAASKFTDYNFRHYFARRAREDFRAFYDGKPDDASRQAFLAKAKENLEMLERQSMVSQMYRVTSPITRR</sequence>
<protein>
    <recommendedName>
        <fullName evidence="2">PPM-type phosphatase domain-containing protein</fullName>
    </recommendedName>
</protein>
<evidence type="ECO:0000259" key="2">
    <source>
        <dbReference type="PROSITE" id="PS51746"/>
    </source>
</evidence>
<reference evidence="3 4" key="1">
    <citation type="submission" date="2024-02" db="EMBL/GenBank/DDBJ databases">
        <authorList>
            <person name="Chen Y."/>
            <person name="Shah S."/>
            <person name="Dougan E. K."/>
            <person name="Thang M."/>
            <person name="Chan C."/>
        </authorList>
    </citation>
    <scope>NUCLEOTIDE SEQUENCE [LARGE SCALE GENOMIC DNA]</scope>
</reference>
<feature type="region of interest" description="Disordered" evidence="1">
    <location>
        <begin position="434"/>
        <end position="490"/>
    </location>
</feature>
<keyword evidence="4" id="KW-1185">Reference proteome</keyword>
<dbReference type="InterPro" id="IPR015655">
    <property type="entry name" value="PP2C"/>
</dbReference>
<dbReference type="PANTHER" id="PTHR13832">
    <property type="entry name" value="PROTEIN PHOSPHATASE 2C"/>
    <property type="match status" value="1"/>
</dbReference>
<dbReference type="InterPro" id="IPR001932">
    <property type="entry name" value="PPM-type_phosphatase-like_dom"/>
</dbReference>
<evidence type="ECO:0000256" key="1">
    <source>
        <dbReference type="SAM" id="MobiDB-lite"/>
    </source>
</evidence>
<dbReference type="CDD" id="cd00143">
    <property type="entry name" value="PP2Cc"/>
    <property type="match status" value="1"/>
</dbReference>
<organism evidence="3 4">
    <name type="scientific">Durusdinium trenchii</name>
    <dbReference type="NCBI Taxonomy" id="1381693"/>
    <lineage>
        <taxon>Eukaryota</taxon>
        <taxon>Sar</taxon>
        <taxon>Alveolata</taxon>
        <taxon>Dinophyceae</taxon>
        <taxon>Suessiales</taxon>
        <taxon>Symbiodiniaceae</taxon>
        <taxon>Durusdinium</taxon>
    </lineage>
</organism>
<dbReference type="InterPro" id="IPR045297">
    <property type="entry name" value="Complex1_LYR_LYRM4"/>
</dbReference>
<gene>
    <name evidence="3" type="ORF">CCMP2556_LOCUS14635</name>
</gene>
<proteinExistence type="predicted"/>
<evidence type="ECO:0000313" key="4">
    <source>
        <dbReference type="Proteomes" id="UP001642484"/>
    </source>
</evidence>
<feature type="domain" description="PPM-type phosphatase" evidence="2">
    <location>
        <begin position="68"/>
        <end position="378"/>
    </location>
</feature>
<name>A0ABP0K5A0_9DINO</name>